<evidence type="ECO:0000313" key="3">
    <source>
        <dbReference type="Proteomes" id="UP001366503"/>
    </source>
</evidence>
<protein>
    <submittedName>
        <fullName evidence="2">Uncharacterized protein</fullName>
    </submittedName>
</protein>
<dbReference type="Proteomes" id="UP001366503">
    <property type="component" value="Unassembled WGS sequence"/>
</dbReference>
<dbReference type="RefSeq" id="WP_337092819.1">
    <property type="nucleotide sequence ID" value="NZ_JAPYKO010000005.1"/>
</dbReference>
<gene>
    <name evidence="2" type="ORF">O7A05_09840</name>
</gene>
<name>A0ABU8K9Y4_9HYPH</name>
<feature type="region of interest" description="Disordered" evidence="1">
    <location>
        <begin position="1"/>
        <end position="51"/>
    </location>
</feature>
<evidence type="ECO:0000313" key="2">
    <source>
        <dbReference type="EMBL" id="MEI9402462.1"/>
    </source>
</evidence>
<comment type="caution">
    <text evidence="2">The sequence shown here is derived from an EMBL/GenBank/DDBJ whole genome shotgun (WGS) entry which is preliminary data.</text>
</comment>
<organism evidence="2 3">
    <name type="scientific">Mesorhizobium argentiipisi</name>
    <dbReference type="NCBI Taxonomy" id="3015175"/>
    <lineage>
        <taxon>Bacteria</taxon>
        <taxon>Pseudomonadati</taxon>
        <taxon>Pseudomonadota</taxon>
        <taxon>Alphaproteobacteria</taxon>
        <taxon>Hyphomicrobiales</taxon>
        <taxon>Phyllobacteriaceae</taxon>
        <taxon>Mesorhizobium</taxon>
    </lineage>
</organism>
<reference evidence="2 3" key="1">
    <citation type="submission" date="2022-12" db="EMBL/GenBank/DDBJ databases">
        <authorList>
            <person name="Muema E."/>
        </authorList>
    </citation>
    <scope>NUCLEOTIDE SEQUENCE [LARGE SCALE GENOMIC DNA]</scope>
    <source>
        <strain evidence="3">1330</strain>
    </source>
</reference>
<proteinExistence type="predicted"/>
<evidence type="ECO:0000256" key="1">
    <source>
        <dbReference type="SAM" id="MobiDB-lite"/>
    </source>
</evidence>
<keyword evidence="3" id="KW-1185">Reference proteome</keyword>
<sequence>MAAPLSHLKALRATTAMSTSSALPEDKRGSGPPSANENLAPRLSQGAVNRPLMKCPYKRGGFNELGEFTKDSSRKNTVLVGDEPDEFLRRGHADFLADVVARTIRHHDAMAAPEAR</sequence>
<dbReference type="EMBL" id="JAPYKO010000005">
    <property type="protein sequence ID" value="MEI9402462.1"/>
    <property type="molecule type" value="Genomic_DNA"/>
</dbReference>
<accession>A0ABU8K9Y4</accession>